<gene>
    <name evidence="4" type="ORF">AMS68_005402</name>
</gene>
<dbReference type="AlphaFoldDB" id="A0A6H0XYZ2"/>
<dbReference type="InterPro" id="IPR050221">
    <property type="entry name" value="26S_Proteasome_ATPase"/>
</dbReference>
<keyword evidence="2" id="KW-0067">ATP-binding</keyword>
<dbReference type="GO" id="GO:0005524">
    <property type="term" value="F:ATP binding"/>
    <property type="evidence" value="ECO:0007669"/>
    <property type="project" value="UniProtKB-KW"/>
</dbReference>
<dbReference type="PANTHER" id="PTHR23073">
    <property type="entry name" value="26S PROTEASOME REGULATORY SUBUNIT"/>
    <property type="match status" value="1"/>
</dbReference>
<organism evidence="4 5">
    <name type="scientific">Peltaster fructicola</name>
    <dbReference type="NCBI Taxonomy" id="286661"/>
    <lineage>
        <taxon>Eukaryota</taxon>
        <taxon>Fungi</taxon>
        <taxon>Dikarya</taxon>
        <taxon>Ascomycota</taxon>
        <taxon>Pezizomycotina</taxon>
        <taxon>Dothideomycetes</taxon>
        <taxon>Dothideomycetes incertae sedis</taxon>
        <taxon>Peltaster</taxon>
    </lineage>
</organism>
<dbReference type="InterPro" id="IPR003959">
    <property type="entry name" value="ATPase_AAA_core"/>
</dbReference>
<dbReference type="EMBL" id="CP051142">
    <property type="protein sequence ID" value="QIW99884.1"/>
    <property type="molecule type" value="Genomic_DNA"/>
</dbReference>
<evidence type="ECO:0000313" key="4">
    <source>
        <dbReference type="EMBL" id="QIW99884.1"/>
    </source>
</evidence>
<keyword evidence="1" id="KW-0547">Nucleotide-binding</keyword>
<name>A0A6H0XYZ2_9PEZI</name>
<dbReference type="GO" id="GO:0016887">
    <property type="term" value="F:ATP hydrolysis activity"/>
    <property type="evidence" value="ECO:0007669"/>
    <property type="project" value="InterPro"/>
</dbReference>
<accession>A0A6H0XYZ2</accession>
<proteinExistence type="predicted"/>
<dbReference type="CDD" id="cd19481">
    <property type="entry name" value="RecA-like_protease"/>
    <property type="match status" value="1"/>
</dbReference>
<sequence>METFTILEKEEKSDFHLADVVQAFEAGRSADHDLQYVAALRAEFPDKIVTPIPQSNVNIVAYAHAGHAVIALDTTTDQYSSWKGYVLPYKRAQKAALGEAVSFAKFQMIWKETDFLVYLVQIGYSAVQYVLTDKKNGEGRLGPSNITDSLIMAAGDWQNSDNEVVWVYDMYWRQDKGLYNEVKKASWDKVILDENQKKELTNVSNTFFNSKKIYEDLGVPWKRGLLFHGPPGNGKTISIKALMHTLLFDRKESIPTLYVKNAPYTWTIGAVFAQARRLSPCMVVLEDVETIVTPGNRSYFFNEMDGLANNDGLFIVASTNYLDRLDPGLTKRPSRFDRKYLFPLPNEHERTLYCQYWQEKTEKNPHINFPKKLCPAMAHITPGFSFAFLQECFVATMLALAHNREDDQGVRDGDDDLMKYEIWRAFKAQADVLRKEIRDYGEVTLPSRSAPSSGQGLMLSEEQVRRHVDEAHRGTERAAGLRTLLDSEQDFKRAPLAFQDRKYPAISSTVYNWVAPYGYAG</sequence>
<evidence type="ECO:0000259" key="3">
    <source>
        <dbReference type="Pfam" id="PF00004"/>
    </source>
</evidence>
<reference evidence="4 5" key="1">
    <citation type="journal article" date="2016" name="Sci. Rep.">
        <title>Peltaster fructicola genome reveals evolution from an invasive phytopathogen to an ectophytic parasite.</title>
        <authorList>
            <person name="Xu C."/>
            <person name="Chen H."/>
            <person name="Gleason M.L."/>
            <person name="Xu J.R."/>
            <person name="Liu H."/>
            <person name="Zhang R."/>
            <person name="Sun G."/>
        </authorList>
    </citation>
    <scope>NUCLEOTIDE SEQUENCE [LARGE SCALE GENOMIC DNA]</scope>
    <source>
        <strain evidence="4 5">LNHT1506</strain>
    </source>
</reference>
<dbReference type="Gene3D" id="3.40.50.300">
    <property type="entry name" value="P-loop containing nucleotide triphosphate hydrolases"/>
    <property type="match status" value="1"/>
</dbReference>
<dbReference type="InterPro" id="IPR027417">
    <property type="entry name" value="P-loop_NTPase"/>
</dbReference>
<dbReference type="Proteomes" id="UP000503462">
    <property type="component" value="Chromosome 4"/>
</dbReference>
<evidence type="ECO:0000256" key="2">
    <source>
        <dbReference type="ARBA" id="ARBA00022840"/>
    </source>
</evidence>
<evidence type="ECO:0000256" key="1">
    <source>
        <dbReference type="ARBA" id="ARBA00022741"/>
    </source>
</evidence>
<feature type="domain" description="ATPase AAA-type core" evidence="3">
    <location>
        <begin position="225"/>
        <end position="344"/>
    </location>
</feature>
<dbReference type="OrthoDB" id="2115716at2759"/>
<dbReference type="SUPFAM" id="SSF52540">
    <property type="entry name" value="P-loop containing nucleoside triphosphate hydrolases"/>
    <property type="match status" value="1"/>
</dbReference>
<keyword evidence="5" id="KW-1185">Reference proteome</keyword>
<dbReference type="Pfam" id="PF00004">
    <property type="entry name" value="AAA"/>
    <property type="match status" value="1"/>
</dbReference>
<evidence type="ECO:0000313" key="5">
    <source>
        <dbReference type="Proteomes" id="UP000503462"/>
    </source>
</evidence>
<protein>
    <recommendedName>
        <fullName evidence="3">ATPase AAA-type core domain-containing protein</fullName>
    </recommendedName>
</protein>